<dbReference type="InParanoid" id="B7PTC8"/>
<sequence>GTERRKAARTSPRITSARRPRAADTRRDRTGDSPTQLHPMGEREPVPFRGLHELV</sequence>
<protein>
    <submittedName>
        <fullName evidence="2 3">Uncharacterized protein</fullName>
    </submittedName>
</protein>
<evidence type="ECO:0000313" key="3">
    <source>
        <dbReference type="EnsemblMetazoa" id="ISCW019723-PA"/>
    </source>
</evidence>
<evidence type="ECO:0000256" key="1">
    <source>
        <dbReference type="SAM" id="MobiDB-lite"/>
    </source>
</evidence>
<dbReference type="EMBL" id="DS785058">
    <property type="protein sequence ID" value="EEC09850.1"/>
    <property type="molecule type" value="Genomic_DNA"/>
</dbReference>
<dbReference type="EMBL" id="ABJB010038155">
    <property type="status" value="NOT_ANNOTATED_CDS"/>
    <property type="molecule type" value="Genomic_DNA"/>
</dbReference>
<name>B7PTC8_IXOSC</name>
<evidence type="ECO:0000313" key="4">
    <source>
        <dbReference type="Proteomes" id="UP000001555"/>
    </source>
</evidence>
<dbReference type="PaxDb" id="6945-B7PTC8"/>
<evidence type="ECO:0000313" key="2">
    <source>
        <dbReference type="EMBL" id="EEC09850.1"/>
    </source>
</evidence>
<dbReference type="EMBL" id="ABJB010850524">
    <property type="status" value="NOT_ANNOTATED_CDS"/>
    <property type="molecule type" value="Genomic_DNA"/>
</dbReference>
<reference evidence="2 4" key="1">
    <citation type="submission" date="2008-03" db="EMBL/GenBank/DDBJ databases">
        <title>Annotation of Ixodes scapularis.</title>
        <authorList>
            <consortium name="Ixodes scapularis Genome Project Consortium"/>
            <person name="Caler E."/>
            <person name="Hannick L.I."/>
            <person name="Bidwell S."/>
            <person name="Joardar V."/>
            <person name="Thiagarajan M."/>
            <person name="Amedeo P."/>
            <person name="Galinsky K.J."/>
            <person name="Schobel S."/>
            <person name="Inman J."/>
            <person name="Hostetler J."/>
            <person name="Miller J."/>
            <person name="Hammond M."/>
            <person name="Megy K."/>
            <person name="Lawson D."/>
            <person name="Kodira C."/>
            <person name="Sutton G."/>
            <person name="Meyer J."/>
            <person name="Hill C.A."/>
            <person name="Birren B."/>
            <person name="Nene V."/>
            <person name="Collins F."/>
            <person name="Alarcon-Chaidez F."/>
            <person name="Wikel S."/>
            <person name="Strausberg R."/>
        </authorList>
    </citation>
    <scope>NUCLEOTIDE SEQUENCE [LARGE SCALE GENOMIC DNA]</scope>
    <source>
        <strain evidence="4">Wikel</strain>
        <strain evidence="2">Wikel colony</strain>
    </source>
</reference>
<dbReference type="AlphaFoldDB" id="B7PTC8"/>
<dbReference type="EMBL" id="ABJB010343100">
    <property type="status" value="NOT_ANNOTATED_CDS"/>
    <property type="molecule type" value="Genomic_DNA"/>
</dbReference>
<keyword evidence="4" id="KW-1185">Reference proteome</keyword>
<feature type="compositionally biased region" description="Basic and acidic residues" evidence="1">
    <location>
        <begin position="40"/>
        <end position="55"/>
    </location>
</feature>
<feature type="non-terminal residue" evidence="2">
    <location>
        <position position="1"/>
    </location>
</feature>
<organism>
    <name type="scientific">Ixodes scapularis</name>
    <name type="common">Black-legged tick</name>
    <name type="synonym">Deer tick</name>
    <dbReference type="NCBI Taxonomy" id="6945"/>
    <lineage>
        <taxon>Eukaryota</taxon>
        <taxon>Metazoa</taxon>
        <taxon>Ecdysozoa</taxon>
        <taxon>Arthropoda</taxon>
        <taxon>Chelicerata</taxon>
        <taxon>Arachnida</taxon>
        <taxon>Acari</taxon>
        <taxon>Parasitiformes</taxon>
        <taxon>Ixodida</taxon>
        <taxon>Ixodoidea</taxon>
        <taxon>Ixodidae</taxon>
        <taxon>Ixodinae</taxon>
        <taxon>Ixodes</taxon>
    </lineage>
</organism>
<feature type="compositionally biased region" description="Basic and acidic residues" evidence="1">
    <location>
        <begin position="21"/>
        <end position="31"/>
    </location>
</feature>
<dbReference type="EnsemblMetazoa" id="ISCW019723-RA">
    <property type="protein sequence ID" value="ISCW019723-PA"/>
    <property type="gene ID" value="ISCW019723"/>
</dbReference>
<proteinExistence type="predicted"/>
<dbReference type="HOGENOM" id="CLU_3038340_0_0_1"/>
<dbReference type="Proteomes" id="UP000001555">
    <property type="component" value="Unassembled WGS sequence"/>
</dbReference>
<feature type="region of interest" description="Disordered" evidence="1">
    <location>
        <begin position="1"/>
        <end position="55"/>
    </location>
</feature>
<dbReference type="VEuPathDB" id="VectorBase:ISCW019723"/>
<accession>B7PTC8</accession>
<gene>
    <name evidence="2" type="ORF">IscW_ISCW019723</name>
</gene>
<reference evidence="3" key="2">
    <citation type="submission" date="2020-05" db="UniProtKB">
        <authorList>
            <consortium name="EnsemblMetazoa"/>
        </authorList>
    </citation>
    <scope>IDENTIFICATION</scope>
    <source>
        <strain evidence="3">wikel</strain>
    </source>
</reference>